<name>A0ABQ2EXR3_9ACTN</name>
<gene>
    <name evidence="1" type="ORF">GCM10011583_72560</name>
</gene>
<organism evidence="1 2">
    <name type="scientific">Streptomyces camponoticapitis</name>
    <dbReference type="NCBI Taxonomy" id="1616125"/>
    <lineage>
        <taxon>Bacteria</taxon>
        <taxon>Bacillati</taxon>
        <taxon>Actinomycetota</taxon>
        <taxon>Actinomycetes</taxon>
        <taxon>Kitasatosporales</taxon>
        <taxon>Streptomycetaceae</taxon>
        <taxon>Streptomyces</taxon>
    </lineage>
</organism>
<dbReference type="Proteomes" id="UP000660265">
    <property type="component" value="Unassembled WGS sequence"/>
</dbReference>
<comment type="caution">
    <text evidence="1">The sequence shown here is derived from an EMBL/GenBank/DDBJ whole genome shotgun (WGS) entry which is preliminary data.</text>
</comment>
<proteinExistence type="predicted"/>
<accession>A0ABQ2EXR3</accession>
<dbReference type="EMBL" id="BMMV01000040">
    <property type="protein sequence ID" value="GGK30131.1"/>
    <property type="molecule type" value="Genomic_DNA"/>
</dbReference>
<sequence>MPGIAGALGGTHFPPGRFFDRRRVAALRAAGADGYAEGTADGVLFGILLYEAAVFPFTPEGVGEEERHARRAAAYRIAAYDGLPRAVRLSAAEALEALDTGLDADRARAAVKTLTLAVYTSRTGRH</sequence>
<protein>
    <submittedName>
        <fullName evidence="1">Uncharacterized protein</fullName>
    </submittedName>
</protein>
<reference evidence="2" key="1">
    <citation type="journal article" date="2019" name="Int. J. Syst. Evol. Microbiol.">
        <title>The Global Catalogue of Microorganisms (GCM) 10K type strain sequencing project: providing services to taxonomists for standard genome sequencing and annotation.</title>
        <authorList>
            <consortium name="The Broad Institute Genomics Platform"/>
            <consortium name="The Broad Institute Genome Sequencing Center for Infectious Disease"/>
            <person name="Wu L."/>
            <person name="Ma J."/>
        </authorList>
    </citation>
    <scope>NUCLEOTIDE SEQUENCE [LARGE SCALE GENOMIC DNA]</scope>
    <source>
        <strain evidence="2">CGMCC 4.7275</strain>
    </source>
</reference>
<evidence type="ECO:0000313" key="2">
    <source>
        <dbReference type="Proteomes" id="UP000660265"/>
    </source>
</evidence>
<evidence type="ECO:0000313" key="1">
    <source>
        <dbReference type="EMBL" id="GGK30131.1"/>
    </source>
</evidence>
<keyword evidence="2" id="KW-1185">Reference proteome</keyword>